<gene>
    <name evidence="1" type="ORF">GHY86_22230</name>
</gene>
<dbReference type="AlphaFoldDB" id="A0AA36UV57"/>
<evidence type="ECO:0000313" key="2">
    <source>
        <dbReference type="Proteomes" id="UP000714625"/>
    </source>
</evidence>
<dbReference type="EMBL" id="AAXMUW010000077">
    <property type="protein sequence ID" value="EGQ9137842.1"/>
    <property type="molecule type" value="Genomic_DNA"/>
</dbReference>
<dbReference type="RefSeq" id="WP_193229130.1">
    <property type="nucleotide sequence ID" value="NZ_JAGDJX010000022.1"/>
</dbReference>
<accession>A0AA36UV57</accession>
<name>A0AA36UV57_VIBAL</name>
<dbReference type="Proteomes" id="UP000714625">
    <property type="component" value="Unassembled WGS sequence"/>
</dbReference>
<sequence>MAKSPLAKNSKTVKHVRNNKNIIPFNFLIPYKNMKQSKVTEFDISHLLHLRADKNNCKIESRTPYLKNFCQKAQKYVDNNKSASSVTKAYENLKPFIVFCDSVNVNPFSEEGYLKYAGNDGELRHRIKMYTPSKKLWERHHGDELGIKEPTAASSLTQLRIALTWCGLPADSWTRHHRGFSRWPTPKKGYSETEEELLVTRLSEVFFTLAPQLIAAKKENLALPEKLLVVINLGRYQEVISVQTSLKSQTLGQSKNGTSVNHSAAFNLAMGAAYHLMCFFTSLNDSNIRAIAHPITIHTDERDKSIKVVKVSSFKARSNKEVDAVLTNESYETFDVEKRDGVKFIKTLEKLSELYGSGKEGTELIFTLNNKGNINDKFNLVRLNKHLMVMLNLLSPTRASILPWLKELFYSYKNQRVIELSKEVNDIGRSVVRKVIRPCSKTGAFRGATNTAYCILSCYTDLPLKGILLPLTYSDKDAEGNIIISFKYRNGDSNYFSIPATDKPLVQDIEQYATKLADKQCSKKHERLLFKRGGANHTPQDWEGISPISSSQMLTWSIEPNNYFISLQSSRWREMTSNQVYSVSGAGGVQNLLQNLLQTIEKHYANGDPRLNKIIVSQSLQVMELLDEETGLEQAKEIVAAKLGITMLTHDEWKKKQEEERAKTNPNGIHCNGKQIIAGGKNTQRETNNAIKLQLPCAEYDMCHKCQSAKAVNETQHIYKLISFIDVLREAVNLYPNAQEEVHERIAAFEFTLDGASKNVYDGAMALFNKNGRHPRVSMEHAILALQH</sequence>
<comment type="caution">
    <text evidence="1">The sequence shown here is derived from an EMBL/GenBank/DDBJ whole genome shotgun (WGS) entry which is preliminary data.</text>
</comment>
<evidence type="ECO:0000313" key="1">
    <source>
        <dbReference type="EMBL" id="EGQ9137842.1"/>
    </source>
</evidence>
<protein>
    <submittedName>
        <fullName evidence="1">Uncharacterized protein</fullName>
    </submittedName>
</protein>
<proteinExistence type="predicted"/>
<organism evidence="1 2">
    <name type="scientific">Vibrio alginolyticus</name>
    <dbReference type="NCBI Taxonomy" id="663"/>
    <lineage>
        <taxon>Bacteria</taxon>
        <taxon>Pseudomonadati</taxon>
        <taxon>Pseudomonadota</taxon>
        <taxon>Gammaproteobacteria</taxon>
        <taxon>Vibrionales</taxon>
        <taxon>Vibrionaceae</taxon>
        <taxon>Vibrio</taxon>
    </lineage>
</organism>
<reference evidence="1" key="1">
    <citation type="submission" date="2019-11" db="EMBL/GenBank/DDBJ databases">
        <authorList>
            <consortium name="PulseNet: The National Subtyping Network for Foodborne Disease Surveillance"/>
            <person name="Tarr C.L."/>
            <person name="Trees E."/>
            <person name="Katz L.S."/>
            <person name="Carleton-Romer H.A."/>
            <person name="Stroika S."/>
            <person name="Kucerova Z."/>
            <person name="Roache K.F."/>
            <person name="Sabol A.L."/>
            <person name="Besser J."/>
            <person name="Gerner-Smidt P."/>
        </authorList>
    </citation>
    <scope>NUCLEOTIDE SEQUENCE</scope>
    <source>
        <strain evidence="1">PNUSAV001129</strain>
    </source>
</reference>